<evidence type="ECO:0000256" key="2">
    <source>
        <dbReference type="ARBA" id="ARBA00022650"/>
    </source>
</evidence>
<dbReference type="EC" id="1.5.1.2" evidence="6 7"/>
<evidence type="ECO:0000256" key="1">
    <source>
        <dbReference type="ARBA" id="ARBA00005525"/>
    </source>
</evidence>
<dbReference type="Pfam" id="PF14748">
    <property type="entry name" value="P5CR_dimer"/>
    <property type="match status" value="1"/>
</dbReference>
<comment type="caution">
    <text evidence="12">The sequence shown here is derived from an EMBL/GenBank/DDBJ whole genome shotgun (WGS) entry which is preliminary data.</text>
</comment>
<feature type="domain" description="Pyrroline-5-carboxylate reductase catalytic N-terminal" evidence="10">
    <location>
        <begin position="8"/>
        <end position="99"/>
    </location>
</feature>
<evidence type="ECO:0000256" key="5">
    <source>
        <dbReference type="ARBA" id="ARBA00058118"/>
    </source>
</evidence>
<gene>
    <name evidence="6 12" type="primary">proC</name>
    <name evidence="12" type="ORF">H8Z83_14340</name>
</gene>
<keyword evidence="13" id="KW-1185">Reference proteome</keyword>
<comment type="similarity">
    <text evidence="1 6 9">Belongs to the pyrroline-5-carboxylate reductase family.</text>
</comment>
<keyword evidence="6 9" id="KW-0028">Amino-acid biosynthesis</keyword>
<evidence type="ECO:0000256" key="7">
    <source>
        <dbReference type="NCBIfam" id="TIGR00112"/>
    </source>
</evidence>
<keyword evidence="4 6" id="KW-0560">Oxidoreductase</keyword>
<dbReference type="InterPro" id="IPR053790">
    <property type="entry name" value="P5CR-like_CS"/>
</dbReference>
<sequence length="267" mass="27103">MAYQYEAGFIGAGNMGGALARAAVKTVGGAAVAVACSTAEHSAKAAASIGCTAETAEAILRESRFVFWGVKPQMFAGVAAKLAEDIAASDAVFVSMLAGVSLDRLAEMLGGEKKIIRIMPNTPSAVGQGLMLVSANDRVTAEELAAFKALMAESGLLDDLPEHLIDAASAVSGCGPAYAYMFVEALADGAVKCGVPRAKAMRYAAQMLLGSASLLLETGEHPGALKDAVCSPGGSTIAGVAALEDRGFRGAAIAAVEAAYRRTKELG</sequence>
<dbReference type="Proteomes" id="UP000620327">
    <property type="component" value="Unassembled WGS sequence"/>
</dbReference>
<evidence type="ECO:0000256" key="8">
    <source>
        <dbReference type="PIRSR" id="PIRSR000193-1"/>
    </source>
</evidence>
<evidence type="ECO:0000256" key="6">
    <source>
        <dbReference type="HAMAP-Rule" id="MF_01925"/>
    </source>
</evidence>
<dbReference type="SUPFAM" id="SSF48179">
    <property type="entry name" value="6-phosphogluconate dehydrogenase C-terminal domain-like"/>
    <property type="match status" value="1"/>
</dbReference>
<organism evidence="12 13">
    <name type="scientific">Dysosmobacter segnis</name>
    <dbReference type="NCBI Taxonomy" id="2763042"/>
    <lineage>
        <taxon>Bacteria</taxon>
        <taxon>Bacillati</taxon>
        <taxon>Bacillota</taxon>
        <taxon>Clostridia</taxon>
        <taxon>Eubacteriales</taxon>
        <taxon>Oscillospiraceae</taxon>
        <taxon>Dysosmobacter</taxon>
    </lineage>
</organism>
<comment type="function">
    <text evidence="5 6">Catalyzes the reduction of 1-pyrroline-5-carboxylate (PCA) to L-proline.</text>
</comment>
<proteinExistence type="inferred from homology"/>
<feature type="domain" description="Pyrroline-5-carboxylate reductase dimerisation" evidence="11">
    <location>
        <begin position="162"/>
        <end position="266"/>
    </location>
</feature>
<dbReference type="HAMAP" id="MF_01925">
    <property type="entry name" value="P5C_reductase"/>
    <property type="match status" value="1"/>
</dbReference>
<feature type="binding site" evidence="8">
    <location>
        <begin position="10"/>
        <end position="15"/>
    </location>
    <ligand>
        <name>NADP(+)</name>
        <dbReference type="ChEBI" id="CHEBI:58349"/>
    </ligand>
</feature>
<comment type="subcellular location">
    <subcellularLocation>
        <location evidence="6">Cytoplasm</location>
    </subcellularLocation>
</comment>
<dbReference type="RefSeq" id="WP_187015670.1">
    <property type="nucleotide sequence ID" value="NZ_JACOQI010000017.1"/>
</dbReference>
<dbReference type="GO" id="GO:0005737">
    <property type="term" value="C:cytoplasm"/>
    <property type="evidence" value="ECO:0007669"/>
    <property type="project" value="UniProtKB-SubCell"/>
</dbReference>
<evidence type="ECO:0000313" key="12">
    <source>
        <dbReference type="EMBL" id="MBC5771475.1"/>
    </source>
</evidence>
<keyword evidence="2 6" id="KW-0641">Proline biosynthesis</keyword>
<dbReference type="GO" id="GO:0004735">
    <property type="term" value="F:pyrroline-5-carboxylate reductase activity"/>
    <property type="evidence" value="ECO:0007669"/>
    <property type="project" value="UniProtKB-UniRule"/>
</dbReference>
<dbReference type="PANTHER" id="PTHR11645:SF0">
    <property type="entry name" value="PYRROLINE-5-CARBOXYLATE REDUCTASE 3"/>
    <property type="match status" value="1"/>
</dbReference>
<dbReference type="NCBIfam" id="TIGR00112">
    <property type="entry name" value="proC"/>
    <property type="match status" value="1"/>
</dbReference>
<dbReference type="InterPro" id="IPR000304">
    <property type="entry name" value="Pyrroline-COOH_reductase"/>
</dbReference>
<comment type="catalytic activity">
    <reaction evidence="6">
        <text>L-proline + NAD(+) = (S)-1-pyrroline-5-carboxylate + NADH + 2 H(+)</text>
        <dbReference type="Rhea" id="RHEA:14105"/>
        <dbReference type="ChEBI" id="CHEBI:15378"/>
        <dbReference type="ChEBI" id="CHEBI:17388"/>
        <dbReference type="ChEBI" id="CHEBI:57540"/>
        <dbReference type="ChEBI" id="CHEBI:57945"/>
        <dbReference type="ChEBI" id="CHEBI:60039"/>
        <dbReference type="EC" id="1.5.1.2"/>
    </reaction>
</comment>
<dbReference type="Pfam" id="PF03807">
    <property type="entry name" value="F420_oxidored"/>
    <property type="match status" value="1"/>
</dbReference>
<evidence type="ECO:0000259" key="11">
    <source>
        <dbReference type="Pfam" id="PF14748"/>
    </source>
</evidence>
<dbReference type="Gene3D" id="3.40.50.720">
    <property type="entry name" value="NAD(P)-binding Rossmann-like Domain"/>
    <property type="match status" value="1"/>
</dbReference>
<evidence type="ECO:0000259" key="10">
    <source>
        <dbReference type="Pfam" id="PF03807"/>
    </source>
</evidence>
<dbReference type="InterPro" id="IPR008927">
    <property type="entry name" value="6-PGluconate_DH-like_C_sf"/>
</dbReference>
<dbReference type="PROSITE" id="PS00521">
    <property type="entry name" value="P5CR"/>
    <property type="match status" value="1"/>
</dbReference>
<dbReference type="InterPro" id="IPR029036">
    <property type="entry name" value="P5CR_dimer"/>
</dbReference>
<dbReference type="AlphaFoldDB" id="A0A923MJW9"/>
<evidence type="ECO:0000256" key="3">
    <source>
        <dbReference type="ARBA" id="ARBA00022857"/>
    </source>
</evidence>
<dbReference type="GO" id="GO:0055129">
    <property type="term" value="P:L-proline biosynthetic process"/>
    <property type="evidence" value="ECO:0007669"/>
    <property type="project" value="UniProtKB-UniRule"/>
</dbReference>
<dbReference type="InterPro" id="IPR036291">
    <property type="entry name" value="NAD(P)-bd_dom_sf"/>
</dbReference>
<evidence type="ECO:0000256" key="4">
    <source>
        <dbReference type="ARBA" id="ARBA00023002"/>
    </source>
</evidence>
<dbReference type="PIRSF" id="PIRSF000193">
    <property type="entry name" value="Pyrrol-5-carb_rd"/>
    <property type="match status" value="1"/>
</dbReference>
<evidence type="ECO:0000256" key="9">
    <source>
        <dbReference type="RuleBase" id="RU003903"/>
    </source>
</evidence>
<dbReference type="EMBL" id="JACOQI010000017">
    <property type="protein sequence ID" value="MBC5771475.1"/>
    <property type="molecule type" value="Genomic_DNA"/>
</dbReference>
<dbReference type="SUPFAM" id="SSF51735">
    <property type="entry name" value="NAD(P)-binding Rossmann-fold domains"/>
    <property type="match status" value="1"/>
</dbReference>
<dbReference type="InterPro" id="IPR028939">
    <property type="entry name" value="P5C_Rdtase_cat_N"/>
</dbReference>
<keyword evidence="6" id="KW-0963">Cytoplasm</keyword>
<comment type="pathway">
    <text evidence="6 9">Amino-acid biosynthesis; L-proline biosynthesis; L-proline from L-glutamate 5-semialdehyde: step 1/1.</text>
</comment>
<evidence type="ECO:0000313" key="13">
    <source>
        <dbReference type="Proteomes" id="UP000620327"/>
    </source>
</evidence>
<dbReference type="Gene3D" id="1.10.3730.10">
    <property type="entry name" value="ProC C-terminal domain-like"/>
    <property type="match status" value="1"/>
</dbReference>
<keyword evidence="3 6" id="KW-0521">NADP</keyword>
<protein>
    <recommendedName>
        <fullName evidence="6 7">Pyrroline-5-carboxylate reductase</fullName>
        <shortName evidence="6">P5C reductase</shortName>
        <shortName evidence="6">P5CR</shortName>
        <ecNumber evidence="6 7">1.5.1.2</ecNumber>
    </recommendedName>
    <alternativeName>
        <fullName evidence="6">PCA reductase</fullName>
    </alternativeName>
</protein>
<dbReference type="PANTHER" id="PTHR11645">
    <property type="entry name" value="PYRROLINE-5-CARBOXYLATE REDUCTASE"/>
    <property type="match status" value="1"/>
</dbReference>
<comment type="catalytic activity">
    <reaction evidence="6 9">
        <text>L-proline + NADP(+) = (S)-1-pyrroline-5-carboxylate + NADPH + 2 H(+)</text>
        <dbReference type="Rhea" id="RHEA:14109"/>
        <dbReference type="ChEBI" id="CHEBI:15378"/>
        <dbReference type="ChEBI" id="CHEBI:17388"/>
        <dbReference type="ChEBI" id="CHEBI:57783"/>
        <dbReference type="ChEBI" id="CHEBI:58349"/>
        <dbReference type="ChEBI" id="CHEBI:60039"/>
        <dbReference type="EC" id="1.5.1.2"/>
    </reaction>
</comment>
<dbReference type="FunFam" id="1.10.3730.10:FF:000001">
    <property type="entry name" value="Pyrroline-5-carboxylate reductase"/>
    <property type="match status" value="1"/>
</dbReference>
<accession>A0A923MJW9</accession>
<reference evidence="12" key="1">
    <citation type="submission" date="2020-08" db="EMBL/GenBank/DDBJ databases">
        <title>Genome public.</title>
        <authorList>
            <person name="Liu C."/>
            <person name="Sun Q."/>
        </authorList>
    </citation>
    <scope>NUCLEOTIDE SEQUENCE</scope>
    <source>
        <strain evidence="12">BX15</strain>
    </source>
</reference>
<name>A0A923MJW9_9FIRM</name>